<dbReference type="EMBL" id="CP001349">
    <property type="protein sequence ID" value="ACL61471.1"/>
    <property type="molecule type" value="Genomic_DNA"/>
</dbReference>
<dbReference type="InterPro" id="IPR001638">
    <property type="entry name" value="Solute-binding_3/MltF_N"/>
</dbReference>
<dbReference type="STRING" id="460265.Mnod_6710"/>
<comment type="similarity">
    <text evidence="2 4">Belongs to the bacterial solute-binding protein 3 family.</text>
</comment>
<keyword evidence="8" id="KW-1185">Reference proteome</keyword>
<dbReference type="Proteomes" id="UP000008207">
    <property type="component" value="Chromosome"/>
</dbReference>
<dbReference type="KEGG" id="mno:Mnod_6710"/>
<evidence type="ECO:0000259" key="6">
    <source>
        <dbReference type="SMART" id="SM00062"/>
    </source>
</evidence>
<evidence type="ECO:0000256" key="5">
    <source>
        <dbReference type="SAM" id="SignalP"/>
    </source>
</evidence>
<dbReference type="PANTHER" id="PTHR35936:SF35">
    <property type="entry name" value="L-CYSTINE-BINDING PROTEIN TCYJ"/>
    <property type="match status" value="1"/>
</dbReference>
<evidence type="ECO:0000313" key="7">
    <source>
        <dbReference type="EMBL" id="ACL61471.1"/>
    </source>
</evidence>
<dbReference type="Pfam" id="PF00497">
    <property type="entry name" value="SBP_bac_3"/>
    <property type="match status" value="1"/>
</dbReference>
<evidence type="ECO:0000313" key="8">
    <source>
        <dbReference type="Proteomes" id="UP000008207"/>
    </source>
</evidence>
<evidence type="ECO:0000256" key="4">
    <source>
        <dbReference type="RuleBase" id="RU003744"/>
    </source>
</evidence>
<name>B8IEX8_METNO</name>
<evidence type="ECO:0000256" key="3">
    <source>
        <dbReference type="ARBA" id="ARBA00022729"/>
    </source>
</evidence>
<dbReference type="SMART" id="SM00062">
    <property type="entry name" value="PBPb"/>
    <property type="match status" value="1"/>
</dbReference>
<dbReference type="eggNOG" id="COG0834">
    <property type="taxonomic scope" value="Bacteria"/>
</dbReference>
<dbReference type="AlphaFoldDB" id="B8IEX8"/>
<dbReference type="Gene3D" id="3.40.190.10">
    <property type="entry name" value="Periplasmic binding protein-like II"/>
    <property type="match status" value="2"/>
</dbReference>
<evidence type="ECO:0000256" key="2">
    <source>
        <dbReference type="ARBA" id="ARBA00010333"/>
    </source>
</evidence>
<keyword evidence="3 5" id="KW-0732">Signal</keyword>
<evidence type="ECO:0000256" key="1">
    <source>
        <dbReference type="ARBA" id="ARBA00004196"/>
    </source>
</evidence>
<organism evidence="7 8">
    <name type="scientific">Methylobacterium nodulans (strain LMG 21967 / CNCM I-2342 / ORS 2060)</name>
    <dbReference type="NCBI Taxonomy" id="460265"/>
    <lineage>
        <taxon>Bacteria</taxon>
        <taxon>Pseudomonadati</taxon>
        <taxon>Pseudomonadota</taxon>
        <taxon>Alphaproteobacteria</taxon>
        <taxon>Hyphomicrobiales</taxon>
        <taxon>Methylobacteriaceae</taxon>
        <taxon>Methylobacterium</taxon>
    </lineage>
</organism>
<dbReference type="InterPro" id="IPR018313">
    <property type="entry name" value="SBP_3_CS"/>
</dbReference>
<protein>
    <submittedName>
        <fullName evidence="7">Extracellular solute-binding protein family 3</fullName>
    </submittedName>
</protein>
<dbReference type="RefSeq" id="WP_015933040.1">
    <property type="nucleotide sequence ID" value="NC_011894.1"/>
</dbReference>
<comment type="subcellular location">
    <subcellularLocation>
        <location evidence="1">Cell envelope</location>
    </subcellularLocation>
</comment>
<dbReference type="HOGENOM" id="CLU_019602_18_0_5"/>
<dbReference type="PANTHER" id="PTHR35936">
    <property type="entry name" value="MEMBRANE-BOUND LYTIC MUREIN TRANSGLYCOSYLASE F"/>
    <property type="match status" value="1"/>
</dbReference>
<reference evidence="7 8" key="1">
    <citation type="submission" date="2009-01" db="EMBL/GenBank/DDBJ databases">
        <title>Complete sequence of chromosome of Methylobacterium nodulans ORS 2060.</title>
        <authorList>
            <consortium name="US DOE Joint Genome Institute"/>
            <person name="Lucas S."/>
            <person name="Copeland A."/>
            <person name="Lapidus A."/>
            <person name="Glavina del Rio T."/>
            <person name="Dalin E."/>
            <person name="Tice H."/>
            <person name="Bruce D."/>
            <person name="Goodwin L."/>
            <person name="Pitluck S."/>
            <person name="Sims D."/>
            <person name="Brettin T."/>
            <person name="Detter J.C."/>
            <person name="Han C."/>
            <person name="Larimer F."/>
            <person name="Land M."/>
            <person name="Hauser L."/>
            <person name="Kyrpides N."/>
            <person name="Ivanova N."/>
            <person name="Marx C.J."/>
            <person name="Richardson P."/>
        </authorList>
    </citation>
    <scope>NUCLEOTIDE SEQUENCE [LARGE SCALE GENOMIC DNA]</scope>
    <source>
        <strain evidence="8">LMG 21967 / CNCM I-2342 / ORS 2060</strain>
    </source>
</reference>
<dbReference type="OrthoDB" id="9807134at2"/>
<accession>B8IEX8</accession>
<feature type="domain" description="Solute-binding protein family 3/N-terminal" evidence="6">
    <location>
        <begin position="27"/>
        <end position="254"/>
    </location>
</feature>
<proteinExistence type="inferred from homology"/>
<gene>
    <name evidence="7" type="ordered locus">Mnod_6710</name>
</gene>
<dbReference type="PROSITE" id="PS01039">
    <property type="entry name" value="SBP_BACTERIAL_3"/>
    <property type="match status" value="1"/>
</dbReference>
<feature type="signal peptide" evidence="5">
    <location>
        <begin position="1"/>
        <end position="21"/>
    </location>
</feature>
<dbReference type="SUPFAM" id="SSF53850">
    <property type="entry name" value="Periplasmic binding protein-like II"/>
    <property type="match status" value="1"/>
</dbReference>
<feature type="chain" id="PRO_5002874324" evidence="5">
    <location>
        <begin position="22"/>
        <end position="256"/>
    </location>
</feature>
<sequence length="256" mass="27501">MSRLLSRLLVLVSLAASPVQAAPLPDPVRIATEGGNPPFNYVEDGKPAGFEVDLAEALCKAAGLTCRIVLHQWDGIIRGLEGAEYDAIMASLAITPKRRSRISFSRSYYRIPSSYMARRDDQTGPLDPAALKGRAVGAAAHSPQLAYLEARAPEADIRSFDSVKDAGYDLRLGRLDLVLGDKRELTEILALPDGAACCRLVGDVPPGDPLLGEGVGIGLRKGDDALREAFDRAIAAVIADGTYDRIRAKYLPFDTK</sequence>
<dbReference type="GO" id="GO:0030313">
    <property type="term" value="C:cell envelope"/>
    <property type="evidence" value="ECO:0007669"/>
    <property type="project" value="UniProtKB-SubCell"/>
</dbReference>
<dbReference type="CDD" id="cd01001">
    <property type="entry name" value="PBP2_HisJ_LAO_like"/>
    <property type="match status" value="1"/>
</dbReference>